<comment type="caution">
    <text evidence="8">The sequence shown here is derived from an EMBL/GenBank/DDBJ whole genome shotgun (WGS) entry which is preliminary data.</text>
</comment>
<accession>A0A841U980</accession>
<dbReference type="PANTHER" id="PTHR21343">
    <property type="entry name" value="DETHIOBIOTIN SYNTHETASE"/>
    <property type="match status" value="1"/>
</dbReference>
<evidence type="ECO:0000256" key="3">
    <source>
        <dbReference type="ARBA" id="ARBA00022962"/>
    </source>
</evidence>
<feature type="active site" description="Nucleophile" evidence="4">
    <location>
        <position position="342"/>
    </location>
</feature>
<evidence type="ECO:0000313" key="8">
    <source>
        <dbReference type="EMBL" id="MBB6694500.1"/>
    </source>
</evidence>
<evidence type="ECO:0000256" key="2">
    <source>
        <dbReference type="ARBA" id="ARBA00022573"/>
    </source>
</evidence>
<dbReference type="InterPro" id="IPR033949">
    <property type="entry name" value="CobQ_GATase1"/>
</dbReference>
<evidence type="ECO:0000256" key="5">
    <source>
        <dbReference type="SAM" id="MobiDB-lite"/>
    </source>
</evidence>
<evidence type="ECO:0000259" key="6">
    <source>
        <dbReference type="Pfam" id="PF01656"/>
    </source>
</evidence>
<keyword evidence="9" id="KW-1185">Reference proteome</keyword>
<dbReference type="GO" id="GO:0003824">
    <property type="term" value="F:catalytic activity"/>
    <property type="evidence" value="ECO:0007669"/>
    <property type="project" value="InterPro"/>
</dbReference>
<keyword evidence="2 4" id="KW-0169">Cobalamin biosynthesis</keyword>
<dbReference type="Gene3D" id="3.40.50.880">
    <property type="match status" value="1"/>
</dbReference>
<comment type="pathway">
    <text evidence="1 4">Cofactor biosynthesis; adenosylcobalamin biosynthesis.</text>
</comment>
<dbReference type="InterPro" id="IPR029062">
    <property type="entry name" value="Class_I_gatase-like"/>
</dbReference>
<feature type="active site" evidence="4">
    <location>
        <position position="499"/>
    </location>
</feature>
<proteinExistence type="inferred from homology"/>
<dbReference type="SUPFAM" id="SSF52317">
    <property type="entry name" value="Class I glutamine amidotransferase-like"/>
    <property type="match status" value="1"/>
</dbReference>
<dbReference type="CDD" id="cd05389">
    <property type="entry name" value="CobQ_N"/>
    <property type="match status" value="1"/>
</dbReference>
<dbReference type="AlphaFoldDB" id="A0A841U980"/>
<dbReference type="PANTHER" id="PTHR21343:SF1">
    <property type="entry name" value="COBYRIC ACID SYNTHASE"/>
    <property type="match status" value="1"/>
</dbReference>
<feature type="domain" description="CobB/CobQ-like glutamine amidotransferase" evidence="7">
    <location>
        <begin position="263"/>
        <end position="416"/>
    </location>
</feature>
<protein>
    <recommendedName>
        <fullName evidence="4">Cobyric acid synthase</fullName>
    </recommendedName>
</protein>
<evidence type="ECO:0000259" key="7">
    <source>
        <dbReference type="Pfam" id="PF07685"/>
    </source>
</evidence>
<dbReference type="InterPro" id="IPR002586">
    <property type="entry name" value="CobQ/CobB/MinD/ParA_Nub-bd_dom"/>
</dbReference>
<dbReference type="InterPro" id="IPR047045">
    <property type="entry name" value="CobQ_N"/>
</dbReference>
<organism evidence="8 9">
    <name type="scientific">Cohnella xylanilytica</name>
    <dbReference type="NCBI Taxonomy" id="557555"/>
    <lineage>
        <taxon>Bacteria</taxon>
        <taxon>Bacillati</taxon>
        <taxon>Bacillota</taxon>
        <taxon>Bacilli</taxon>
        <taxon>Bacillales</taxon>
        <taxon>Paenibacillaceae</taxon>
        <taxon>Cohnella</taxon>
    </lineage>
</organism>
<dbReference type="PROSITE" id="PS51274">
    <property type="entry name" value="GATASE_COBBQ"/>
    <property type="match status" value="1"/>
</dbReference>
<dbReference type="InterPro" id="IPR004459">
    <property type="entry name" value="CobQ_synth"/>
</dbReference>
<dbReference type="UniPathway" id="UPA00148"/>
<dbReference type="RefSeq" id="WP_185138465.1">
    <property type="nucleotide sequence ID" value="NZ_JACJVR010000096.1"/>
</dbReference>
<name>A0A841U980_9BACL</name>
<dbReference type="GO" id="GO:0015420">
    <property type="term" value="F:ABC-type vitamin B12 transporter activity"/>
    <property type="evidence" value="ECO:0007669"/>
    <property type="project" value="UniProtKB-UniRule"/>
</dbReference>
<evidence type="ECO:0000256" key="4">
    <source>
        <dbReference type="HAMAP-Rule" id="MF_00028"/>
    </source>
</evidence>
<dbReference type="NCBIfam" id="TIGR00313">
    <property type="entry name" value="cobQ"/>
    <property type="match status" value="1"/>
</dbReference>
<dbReference type="CDD" id="cd01750">
    <property type="entry name" value="GATase1_CobQ"/>
    <property type="match status" value="1"/>
</dbReference>
<dbReference type="GO" id="GO:0009236">
    <property type="term" value="P:cobalamin biosynthetic process"/>
    <property type="evidence" value="ECO:0007669"/>
    <property type="project" value="UniProtKB-UniRule"/>
</dbReference>
<comment type="similarity">
    <text evidence="4">Belongs to the CobB/CobQ family. CobQ subfamily.</text>
</comment>
<dbReference type="Gene3D" id="3.40.50.300">
    <property type="entry name" value="P-loop containing nucleotide triphosphate hydrolases"/>
    <property type="match status" value="1"/>
</dbReference>
<dbReference type="Proteomes" id="UP000553776">
    <property type="component" value="Unassembled WGS sequence"/>
</dbReference>
<comment type="function">
    <text evidence="4">Catalyzes amidations at positions B, D, E, and G on adenosylcobyrinic A,C-diamide. NH(2) groups are provided by glutamine, and one molecule of ATP is hydrogenolyzed for each amidation.</text>
</comment>
<dbReference type="HAMAP" id="MF_00028">
    <property type="entry name" value="CobQ"/>
    <property type="match status" value="1"/>
</dbReference>
<feature type="domain" description="CobQ/CobB/MinD/ParA nucleotide binding" evidence="6">
    <location>
        <begin position="8"/>
        <end position="233"/>
    </location>
</feature>
<dbReference type="InterPro" id="IPR027417">
    <property type="entry name" value="P-loop_NTPase"/>
</dbReference>
<evidence type="ECO:0000313" key="9">
    <source>
        <dbReference type="Proteomes" id="UP000553776"/>
    </source>
</evidence>
<dbReference type="EMBL" id="JACJVR010000096">
    <property type="protein sequence ID" value="MBB6694500.1"/>
    <property type="molecule type" value="Genomic_DNA"/>
</dbReference>
<dbReference type="InterPro" id="IPR011698">
    <property type="entry name" value="GATase_3"/>
</dbReference>
<keyword evidence="3 4" id="KW-0315">Glutamine amidotransferase</keyword>
<dbReference type="NCBIfam" id="NF001989">
    <property type="entry name" value="PRK00784.1"/>
    <property type="match status" value="1"/>
</dbReference>
<sequence>MSEARTLMLQGTASDVGKSILTAALCRIFKQDGCRVAPFKSQNMSNNSYVTPDGKEIGRAQGLQADACGIEATTDMNPILLKPTKEMVSQVVVHGKPYRDLDARSYRERYLPQAEAIVKESLARLRASFDLVVIEGAGSPAEINLKDRDIVNMRLAGWADAPVILVADIDRGGVFASIVGTLELLEPHERDRVRGIVINKFRGDVSLLRPGVEWLERKIGKPVLGVVPFLPDIGLEDEDSASLDGKRNRSAYGAAAQADRPIDIAVVRYPRISNFTDVDALASEPDVRLRYVTDVREWGEPDAVILPGSKNTAEDLLSLRESGLEAKLLSYAERGGRVAGICGGYQMMGLRLLDPLGVETDRTRTEGLGLLPLETAFAKEKRTVRVRGTVVAGEADAIGQPVEGYEIHMGVTSSVDTDIGSGVRGWIRLEADVKDAQNANDAAGRNEPGRSIGASVADDADHPIGSNNPNGAADLHIDRETRLEGAATQDGRIWGTYVHGIFDNDGFRRAWLNGIRRDKGLDPLGAETAYRDGREAAFDRLADHVRRHLDVPAIYRILEGG</sequence>
<dbReference type="SUPFAM" id="SSF52540">
    <property type="entry name" value="P-loop containing nucleoside triphosphate hydrolases"/>
    <property type="match status" value="1"/>
</dbReference>
<evidence type="ECO:0000256" key="1">
    <source>
        <dbReference type="ARBA" id="ARBA00004953"/>
    </source>
</evidence>
<feature type="region of interest" description="Disordered" evidence="5">
    <location>
        <begin position="438"/>
        <end position="474"/>
    </location>
</feature>
<dbReference type="Pfam" id="PF01656">
    <property type="entry name" value="CbiA"/>
    <property type="match status" value="1"/>
</dbReference>
<reference evidence="8 9" key="1">
    <citation type="submission" date="2020-08" db="EMBL/GenBank/DDBJ databases">
        <title>Cohnella phylogeny.</title>
        <authorList>
            <person name="Dunlap C."/>
        </authorList>
    </citation>
    <scope>NUCLEOTIDE SEQUENCE [LARGE SCALE GENOMIC DNA]</scope>
    <source>
        <strain evidence="8 9">DSM 25239</strain>
    </source>
</reference>
<dbReference type="Pfam" id="PF07685">
    <property type="entry name" value="GATase_3"/>
    <property type="match status" value="1"/>
</dbReference>
<gene>
    <name evidence="4" type="primary">cobQ</name>
    <name evidence="8" type="ORF">H7B90_24195</name>
</gene>